<dbReference type="EMBL" id="Z94723">
    <property type="protein sequence ID" value="CAB08133.1"/>
    <property type="molecule type" value="Genomic_DNA"/>
</dbReference>
<proteinExistence type="predicted"/>
<gene>
    <name evidence="1" type="primary">MLCB33.17</name>
</gene>
<reference evidence="1" key="2">
    <citation type="submission" date="1997-04" db="EMBL/GenBank/DDBJ databases">
        <authorList>
            <person name="Badcock K."/>
            <person name="Churcher C.M."/>
        </authorList>
    </citation>
    <scope>NUCLEOTIDE SEQUENCE</scope>
</reference>
<accession>O05567</accession>
<reference evidence="1" key="3">
    <citation type="submission" date="1997-04" db="EMBL/GenBank/DDBJ databases">
        <authorList>
            <person name="Barrell B.G."/>
            <person name="Rajandream M.A."/>
        </authorList>
    </citation>
    <scope>NUCLEOTIDE SEQUENCE</scope>
</reference>
<name>O05567_MYCLR</name>
<protein>
    <submittedName>
        <fullName evidence="1">Uncharacterized protein MLCB33.17</fullName>
    </submittedName>
</protein>
<organism evidence="1">
    <name type="scientific">Mycobacterium leprae</name>
    <dbReference type="NCBI Taxonomy" id="1769"/>
    <lineage>
        <taxon>Bacteria</taxon>
        <taxon>Bacillati</taxon>
        <taxon>Actinomycetota</taxon>
        <taxon>Actinomycetes</taxon>
        <taxon>Mycobacteriales</taxon>
        <taxon>Mycobacteriaceae</taxon>
        <taxon>Mycobacterium</taxon>
    </lineage>
</organism>
<reference evidence="1" key="1">
    <citation type="journal article" date="1993" name="Mol. Microbiol.">
        <title>Use of an ordered cosmid library to deduce the genomic organization of Mycobacterium leprae.</title>
        <authorList>
            <person name="Eiglmeier K."/>
            <person name="Honore N."/>
            <person name="Woods S.A."/>
            <person name="Caudron B."/>
            <person name="Cole S.T."/>
        </authorList>
    </citation>
    <scope>NUCLEOTIDE SEQUENCE</scope>
</reference>
<dbReference type="AlphaFoldDB" id="O05567"/>
<evidence type="ECO:0000313" key="1">
    <source>
        <dbReference type="EMBL" id="CAB08133.1"/>
    </source>
</evidence>
<sequence>MTELTVLQAVRLKGRVSSTDLAATLYDDLVEVTKTVEQLTAAGLLVGEMTLRISPTDHAKLNALLDAECKGIDATELATYYHEFHSVELDFKELITNCQLKDGMSIPTRTPNTMPRFWRASMQCTSGCFRSSRWRRHGCHG</sequence>